<keyword evidence="3" id="KW-1185">Reference proteome</keyword>
<accession>A0A5A7QMT7</accession>
<evidence type="ECO:0000313" key="3">
    <source>
        <dbReference type="Proteomes" id="UP000325081"/>
    </source>
</evidence>
<dbReference type="AlphaFoldDB" id="A0A5A7QMT7"/>
<comment type="caution">
    <text evidence="2">The sequence shown here is derived from an EMBL/GenBank/DDBJ whole genome shotgun (WGS) entry which is preliminary data.</text>
</comment>
<reference evidence="3" key="1">
    <citation type="journal article" date="2019" name="Curr. Biol.">
        <title>Genome Sequence of Striga asiatica Provides Insight into the Evolution of Plant Parasitism.</title>
        <authorList>
            <person name="Yoshida S."/>
            <person name="Kim S."/>
            <person name="Wafula E.K."/>
            <person name="Tanskanen J."/>
            <person name="Kim Y.M."/>
            <person name="Honaas L."/>
            <person name="Yang Z."/>
            <person name="Spallek T."/>
            <person name="Conn C.E."/>
            <person name="Ichihashi Y."/>
            <person name="Cheong K."/>
            <person name="Cui S."/>
            <person name="Der J.P."/>
            <person name="Gundlach H."/>
            <person name="Jiao Y."/>
            <person name="Hori C."/>
            <person name="Ishida J.K."/>
            <person name="Kasahara H."/>
            <person name="Kiba T."/>
            <person name="Kim M.S."/>
            <person name="Koo N."/>
            <person name="Laohavisit A."/>
            <person name="Lee Y.H."/>
            <person name="Lumba S."/>
            <person name="McCourt P."/>
            <person name="Mortimer J.C."/>
            <person name="Mutuku J.M."/>
            <person name="Nomura T."/>
            <person name="Sasaki-Sekimoto Y."/>
            <person name="Seto Y."/>
            <person name="Wang Y."/>
            <person name="Wakatake T."/>
            <person name="Sakakibara H."/>
            <person name="Demura T."/>
            <person name="Yamaguchi S."/>
            <person name="Yoneyama K."/>
            <person name="Manabe R.I."/>
            <person name="Nelson D.C."/>
            <person name="Schulman A.H."/>
            <person name="Timko M.P."/>
            <person name="dePamphilis C.W."/>
            <person name="Choi D."/>
            <person name="Shirasu K."/>
        </authorList>
    </citation>
    <scope>NUCLEOTIDE SEQUENCE [LARGE SCALE GENOMIC DNA]</scope>
    <source>
        <strain evidence="3">cv. UVA1</strain>
    </source>
</reference>
<proteinExistence type="predicted"/>
<evidence type="ECO:0000313" key="2">
    <source>
        <dbReference type="EMBL" id="GER46480.1"/>
    </source>
</evidence>
<sequence length="422" mass="48802">MVASKYKEKWILDRELEEELMKYTMSYEESEVDPVSVEQADKIHAESDAEVDIIGRLEFNGGNERTEADFADTTESSSSFDDSDYEADDFDPLLEPDVSSNTIDGIFSMRKRRLTNHWKAFIKPLMLRCRWVELQIKKLEAQALRYDRELDKYSQRKLGFVKFMAQDLDLAKSIPFSKDCLGSEVFMRKKRKRKEETEDVAAYMSKNRDNGADLKRLAKATKKVDTDDDFLDMDDDLSCGENEDDDNFVEEMFQKADLLQSRVDQLKSRVEKIMNDSSEKFTCADYSSDEEGVMEGTSVGAYVVSQLIAEYESSKFLLPESAVKRWQEVSCDDANERMDCFCFADPTENDDYGVLIDNPRMKEEMDSFNVQYIQPIQRPDMADSIRVLDDQRPLKICSILKGTNQGSTKNRERRGLRVNFNI</sequence>
<feature type="coiled-coil region" evidence="1">
    <location>
        <begin position="249"/>
        <end position="276"/>
    </location>
</feature>
<keyword evidence="1" id="KW-0175">Coiled coil</keyword>
<dbReference type="Proteomes" id="UP000325081">
    <property type="component" value="Unassembled WGS sequence"/>
</dbReference>
<gene>
    <name evidence="2" type="ORF">STAS_23508</name>
</gene>
<dbReference type="OrthoDB" id="21648at2759"/>
<dbReference type="PANTHER" id="PTHR34057">
    <property type="entry name" value="ELONGATION FACTOR"/>
    <property type="match status" value="1"/>
</dbReference>
<organism evidence="2 3">
    <name type="scientific">Striga asiatica</name>
    <name type="common">Asiatic witchweed</name>
    <name type="synonym">Buchnera asiatica</name>
    <dbReference type="NCBI Taxonomy" id="4170"/>
    <lineage>
        <taxon>Eukaryota</taxon>
        <taxon>Viridiplantae</taxon>
        <taxon>Streptophyta</taxon>
        <taxon>Embryophyta</taxon>
        <taxon>Tracheophyta</taxon>
        <taxon>Spermatophyta</taxon>
        <taxon>Magnoliopsida</taxon>
        <taxon>eudicotyledons</taxon>
        <taxon>Gunneridae</taxon>
        <taxon>Pentapetalae</taxon>
        <taxon>asterids</taxon>
        <taxon>lamiids</taxon>
        <taxon>Lamiales</taxon>
        <taxon>Orobanchaceae</taxon>
        <taxon>Buchnereae</taxon>
        <taxon>Striga</taxon>
    </lineage>
</organism>
<protein>
    <submittedName>
        <fullName evidence="2">Crooked neck-like protein 1</fullName>
    </submittedName>
</protein>
<evidence type="ECO:0000256" key="1">
    <source>
        <dbReference type="SAM" id="Coils"/>
    </source>
</evidence>
<dbReference type="EMBL" id="BKCP01007515">
    <property type="protein sequence ID" value="GER46480.1"/>
    <property type="molecule type" value="Genomic_DNA"/>
</dbReference>
<dbReference type="PANTHER" id="PTHR34057:SF10">
    <property type="entry name" value="TRANSPOSASE, PTTA_EN_SPM, PLANT"/>
    <property type="match status" value="1"/>
</dbReference>
<name>A0A5A7QMT7_STRAF</name>